<name>F7X4R2_SINMM</name>
<dbReference type="EMBL" id="CP001830">
    <property type="protein sequence ID" value="AEH78496.1"/>
    <property type="molecule type" value="Genomic_DNA"/>
</dbReference>
<evidence type="ECO:0000313" key="2">
    <source>
        <dbReference type="Proteomes" id="UP000009045"/>
    </source>
</evidence>
<organism evidence="1 2">
    <name type="scientific">Sinorhizobium meliloti (strain SM11)</name>
    <dbReference type="NCBI Taxonomy" id="707241"/>
    <lineage>
        <taxon>Bacteria</taxon>
        <taxon>Pseudomonadati</taxon>
        <taxon>Pseudomonadota</taxon>
        <taxon>Alphaproteobacteria</taxon>
        <taxon>Hyphomicrobiales</taxon>
        <taxon>Rhizobiaceae</taxon>
        <taxon>Sinorhizobium/Ensifer group</taxon>
        <taxon>Sinorhizobium</taxon>
    </lineage>
</organism>
<evidence type="ECO:0000313" key="1">
    <source>
        <dbReference type="EMBL" id="AEH78496.1"/>
    </source>
</evidence>
<accession>F7X4R2</accession>
<dbReference type="Proteomes" id="UP000009045">
    <property type="component" value="Chromosome"/>
</dbReference>
<dbReference type="InterPro" id="IPR045397">
    <property type="entry name" value="TumE-like"/>
</dbReference>
<protein>
    <submittedName>
        <fullName evidence="1">Uncharacterized protein</fullName>
    </submittedName>
</protein>
<sequence length="105" mass="11911">MTTQNSVVSHDNMSAVLLSKERSVLSEEAFFEIVIWQVPAPVPGSAHLYKYRLALVVKGECVLRYDNERGKGDHRHVGEHEEPITFSSLDDLLIAFQQDIERMAL</sequence>
<gene>
    <name evidence="1" type="ordered locus">SM11_chr1219</name>
</gene>
<proteinExistence type="predicted"/>
<dbReference type="Pfam" id="PF20126">
    <property type="entry name" value="TumE"/>
    <property type="match status" value="1"/>
</dbReference>
<dbReference type="AlphaFoldDB" id="F7X4R2"/>
<reference evidence="1 2" key="1">
    <citation type="journal article" date="2011" name="J. Biotechnol.">
        <title>The complete genome sequence of the dominant Sinorhizobium meliloti field isolate SM11 extends the S. meliloti pan-genome.</title>
        <authorList>
            <person name="Schneiker-Bekel S."/>
            <person name="Wibberg D."/>
            <person name="Bekel T."/>
            <person name="Blom J."/>
            <person name="Linke B."/>
            <person name="Neuweger H."/>
            <person name="Stiens M."/>
            <person name="Vorholter F.J."/>
            <person name="Weidner S."/>
            <person name="Goesmann A."/>
            <person name="Puhler A."/>
            <person name="Schluter A."/>
        </authorList>
    </citation>
    <scope>NUCLEOTIDE SEQUENCE [LARGE SCALE GENOMIC DNA]</scope>
    <source>
        <strain evidence="1 2">SM11</strain>
    </source>
</reference>
<dbReference type="KEGG" id="smx:SM11_chr1219"/>
<dbReference type="HOGENOM" id="CLU_166635_0_0_5"/>